<reference evidence="2 3" key="1">
    <citation type="submission" date="2019-07" db="EMBL/GenBank/DDBJ databases">
        <title>Microbispora hainanensis DSM 45428.</title>
        <authorList>
            <person name="Thawai C."/>
        </authorList>
    </citation>
    <scope>NUCLEOTIDE SEQUENCE [LARGE SCALE GENOMIC DNA]</scope>
    <source>
        <strain evidence="2 3">DSM 45428</strain>
    </source>
</reference>
<evidence type="ECO:0000313" key="2">
    <source>
        <dbReference type="EMBL" id="TQS05754.1"/>
    </source>
</evidence>
<gene>
    <name evidence="2" type="ORF">FLX08_39690</name>
</gene>
<name>A0A544XMN6_9ACTN</name>
<evidence type="ECO:0000256" key="1">
    <source>
        <dbReference type="SAM" id="SignalP"/>
    </source>
</evidence>
<evidence type="ECO:0000313" key="3">
    <source>
        <dbReference type="Proteomes" id="UP000316541"/>
    </source>
</evidence>
<dbReference type="EMBL" id="VIRM01000119">
    <property type="protein sequence ID" value="TQS05754.1"/>
    <property type="molecule type" value="Genomic_DNA"/>
</dbReference>
<feature type="signal peptide" evidence="1">
    <location>
        <begin position="1"/>
        <end position="22"/>
    </location>
</feature>
<accession>A0A544XMN6</accession>
<sequence>MRRMLVLMGAGVGALAAAGAAAQVVAYATGSAGSPASRCMVAEETLATSLGTLPILDARPDGMTPRVLSRRADRLAVKVAYGRDSPK</sequence>
<dbReference type="AlphaFoldDB" id="A0A544XMN6"/>
<proteinExistence type="predicted"/>
<feature type="chain" id="PRO_5039216496" evidence="1">
    <location>
        <begin position="23"/>
        <end position="87"/>
    </location>
</feature>
<dbReference type="Proteomes" id="UP000316541">
    <property type="component" value="Unassembled WGS sequence"/>
</dbReference>
<organism evidence="2 3">
    <name type="scientific">Microbispora hainanensis</name>
    <dbReference type="NCBI Taxonomy" id="568844"/>
    <lineage>
        <taxon>Bacteria</taxon>
        <taxon>Bacillati</taxon>
        <taxon>Actinomycetota</taxon>
        <taxon>Actinomycetes</taxon>
        <taxon>Streptosporangiales</taxon>
        <taxon>Streptosporangiaceae</taxon>
        <taxon>Microbispora</taxon>
    </lineage>
</organism>
<keyword evidence="1" id="KW-0732">Signal</keyword>
<protein>
    <submittedName>
        <fullName evidence="2">Uncharacterized protein</fullName>
    </submittedName>
</protein>
<comment type="caution">
    <text evidence="2">The sequence shown here is derived from an EMBL/GenBank/DDBJ whole genome shotgun (WGS) entry which is preliminary data.</text>
</comment>
<dbReference type="RefSeq" id="WP_142625401.1">
    <property type="nucleotide sequence ID" value="NZ_VIRM01000119.1"/>
</dbReference>